<dbReference type="SUPFAM" id="SSF46785">
    <property type="entry name" value="Winged helix' DNA-binding domain"/>
    <property type="match status" value="1"/>
</dbReference>
<dbReference type="PANTHER" id="PTHR38445">
    <property type="entry name" value="HTH-TYPE TRANSCRIPTIONAL REPRESSOR YTRA"/>
    <property type="match status" value="1"/>
</dbReference>
<dbReference type="CDD" id="cd07377">
    <property type="entry name" value="WHTH_GntR"/>
    <property type="match status" value="1"/>
</dbReference>
<dbReference type="GO" id="GO:0003677">
    <property type="term" value="F:DNA binding"/>
    <property type="evidence" value="ECO:0007669"/>
    <property type="project" value="UniProtKB-KW"/>
</dbReference>
<evidence type="ECO:0000256" key="1">
    <source>
        <dbReference type="ARBA" id="ARBA00023015"/>
    </source>
</evidence>
<gene>
    <name evidence="5" type="ORF">VN21_04085</name>
</gene>
<dbReference type="Proteomes" id="UP000034407">
    <property type="component" value="Unassembled WGS sequence"/>
</dbReference>
<sequence>MTWEFDNNKPIYLQLIDILKLKIISGEFEIGSKLSSVRDMASEAEVNPNTMQRALAELEREGLLHSQRTSGRFVTNDEEKIKFMRKEIADREINSLKEKLIQLGYKKNEIVEIVKNNIMED</sequence>
<evidence type="ECO:0000256" key="3">
    <source>
        <dbReference type="ARBA" id="ARBA00023163"/>
    </source>
</evidence>
<dbReference type="Pfam" id="PF00392">
    <property type="entry name" value="GntR"/>
    <property type="match status" value="1"/>
</dbReference>
<dbReference type="InterPro" id="IPR036388">
    <property type="entry name" value="WH-like_DNA-bd_sf"/>
</dbReference>
<dbReference type="InterPro" id="IPR000524">
    <property type="entry name" value="Tscrpt_reg_HTH_GntR"/>
</dbReference>
<evidence type="ECO:0000256" key="2">
    <source>
        <dbReference type="ARBA" id="ARBA00023125"/>
    </source>
</evidence>
<dbReference type="AlphaFoldDB" id="A0A0M3DLF5"/>
<proteinExistence type="predicted"/>
<dbReference type="PATRIC" id="fig|1629550.3.peg.3520"/>
<dbReference type="GO" id="GO:0003700">
    <property type="term" value="F:DNA-binding transcription factor activity"/>
    <property type="evidence" value="ECO:0007669"/>
    <property type="project" value="InterPro"/>
</dbReference>
<dbReference type="PANTHER" id="PTHR38445:SF6">
    <property type="entry name" value="GNTR-FAMILY TRANSCRIPTIONAL REGULATOR"/>
    <property type="match status" value="1"/>
</dbReference>
<evidence type="ECO:0000313" key="5">
    <source>
        <dbReference type="EMBL" id="KKY02279.1"/>
    </source>
</evidence>
<feature type="domain" description="HTH gntR-type" evidence="4">
    <location>
        <begin position="9"/>
        <end position="77"/>
    </location>
</feature>
<dbReference type="SMART" id="SM00345">
    <property type="entry name" value="HTH_GNTR"/>
    <property type="match status" value="1"/>
</dbReference>
<comment type="caution">
    <text evidence="5">The sequence shown here is derived from an EMBL/GenBank/DDBJ whole genome shotgun (WGS) entry which is preliminary data.</text>
</comment>
<reference evidence="5 6" key="1">
    <citation type="submission" date="2015-04" db="EMBL/GenBank/DDBJ databases">
        <title>Microcin producing Clostridium sp. JC272T.</title>
        <authorList>
            <person name="Jyothsna T."/>
            <person name="Sasikala C."/>
            <person name="Ramana C."/>
        </authorList>
    </citation>
    <scope>NUCLEOTIDE SEQUENCE [LARGE SCALE GENOMIC DNA]</scope>
    <source>
        <strain evidence="5 6">JC272</strain>
    </source>
</reference>
<dbReference type="PROSITE" id="PS50949">
    <property type="entry name" value="HTH_GNTR"/>
    <property type="match status" value="1"/>
</dbReference>
<evidence type="ECO:0000313" key="6">
    <source>
        <dbReference type="Proteomes" id="UP000034407"/>
    </source>
</evidence>
<organism evidence="5 6">
    <name type="scientific">Paraclostridium benzoelyticum</name>
    <dbReference type="NCBI Taxonomy" id="1629550"/>
    <lineage>
        <taxon>Bacteria</taxon>
        <taxon>Bacillati</taxon>
        <taxon>Bacillota</taxon>
        <taxon>Clostridia</taxon>
        <taxon>Peptostreptococcales</taxon>
        <taxon>Peptostreptococcaceae</taxon>
        <taxon>Paraclostridium</taxon>
    </lineage>
</organism>
<dbReference type="EMBL" id="LBBT01000088">
    <property type="protein sequence ID" value="KKY02279.1"/>
    <property type="molecule type" value="Genomic_DNA"/>
</dbReference>
<keyword evidence="2" id="KW-0238">DNA-binding</keyword>
<name>A0A0M3DLF5_9FIRM</name>
<dbReference type="Gene3D" id="1.10.10.10">
    <property type="entry name" value="Winged helix-like DNA-binding domain superfamily/Winged helix DNA-binding domain"/>
    <property type="match status" value="1"/>
</dbReference>
<dbReference type="RefSeq" id="WP_021430794.1">
    <property type="nucleotide sequence ID" value="NZ_JBCLWQ010000002.1"/>
</dbReference>
<evidence type="ECO:0000259" key="4">
    <source>
        <dbReference type="PROSITE" id="PS50949"/>
    </source>
</evidence>
<dbReference type="InterPro" id="IPR036390">
    <property type="entry name" value="WH_DNA-bd_sf"/>
</dbReference>
<keyword evidence="1" id="KW-0805">Transcription regulation</keyword>
<keyword evidence="3" id="KW-0804">Transcription</keyword>
<dbReference type="OrthoDB" id="163333at2"/>
<keyword evidence="6" id="KW-1185">Reference proteome</keyword>
<accession>A0A0M3DLF5</accession>
<protein>
    <submittedName>
        <fullName evidence="5">GntR family transcriptional regulator</fullName>
    </submittedName>
</protein>